<dbReference type="PIRSF" id="PIRSF018982">
    <property type="entry name" value="EutC"/>
    <property type="match status" value="1"/>
</dbReference>
<comment type="catalytic activity">
    <reaction evidence="5">
        <text>ethanolamine = acetaldehyde + NH4(+)</text>
        <dbReference type="Rhea" id="RHEA:15313"/>
        <dbReference type="ChEBI" id="CHEBI:15343"/>
        <dbReference type="ChEBI" id="CHEBI:28938"/>
        <dbReference type="ChEBI" id="CHEBI:57603"/>
        <dbReference type="EC" id="4.3.1.7"/>
    </reaction>
</comment>
<comment type="cofactor">
    <cofactor evidence="5">
        <name>adenosylcob(III)alamin</name>
        <dbReference type="ChEBI" id="CHEBI:18408"/>
    </cofactor>
    <text evidence="5">Binds between the large and small subunits.</text>
</comment>
<dbReference type="InterPro" id="IPR042255">
    <property type="entry name" value="EutC_N"/>
</dbReference>
<dbReference type="GO" id="GO:0006520">
    <property type="term" value="P:amino acid metabolic process"/>
    <property type="evidence" value="ECO:0007669"/>
    <property type="project" value="InterPro"/>
</dbReference>
<dbReference type="InterPro" id="IPR009246">
    <property type="entry name" value="EutC"/>
</dbReference>
<dbReference type="Gene3D" id="1.10.30.40">
    <property type="entry name" value="Ethanolamine ammonia-lyase light chain (EutC), N-terminal domain"/>
    <property type="match status" value="1"/>
</dbReference>
<dbReference type="GO" id="GO:0031419">
    <property type="term" value="F:cobalamin binding"/>
    <property type="evidence" value="ECO:0007669"/>
    <property type="project" value="UniProtKB-UniRule"/>
</dbReference>
<gene>
    <name evidence="5" type="primary">eutC</name>
    <name evidence="6" type="ORF">ESZ00_18850</name>
</gene>
<dbReference type="Pfam" id="PF05985">
    <property type="entry name" value="EutC"/>
    <property type="match status" value="1"/>
</dbReference>
<keyword evidence="1 5" id="KW-0846">Cobalamin</keyword>
<protein>
    <recommendedName>
        <fullName evidence="5">Ethanolamine ammonia-lyase small subunit</fullName>
        <shortName evidence="5">EAL small subunit</shortName>
        <ecNumber evidence="5">4.3.1.7</ecNumber>
    </recommendedName>
</protein>
<comment type="similarity">
    <text evidence="5">Belongs to the EutC family.</text>
</comment>
<dbReference type="UniPathway" id="UPA00560"/>
<dbReference type="OrthoDB" id="114248at2"/>
<dbReference type="EMBL" id="SDMK01000005">
    <property type="protein sequence ID" value="RXS93502.1"/>
    <property type="molecule type" value="Genomic_DNA"/>
</dbReference>
<dbReference type="InterPro" id="IPR042251">
    <property type="entry name" value="EutC_C"/>
</dbReference>
<evidence type="ECO:0000256" key="3">
    <source>
        <dbReference type="ARBA" id="ARBA00023285"/>
    </source>
</evidence>
<organism evidence="6 7">
    <name type="scientific">Silvibacterium dinghuense</name>
    <dbReference type="NCBI Taxonomy" id="1560006"/>
    <lineage>
        <taxon>Bacteria</taxon>
        <taxon>Pseudomonadati</taxon>
        <taxon>Acidobacteriota</taxon>
        <taxon>Terriglobia</taxon>
        <taxon>Terriglobales</taxon>
        <taxon>Acidobacteriaceae</taxon>
        <taxon>Silvibacterium</taxon>
    </lineage>
</organism>
<reference evidence="6 7" key="1">
    <citation type="journal article" date="2016" name="Int. J. Syst. Evol. Microbiol.">
        <title>Acidipila dinghuensis sp. nov., an acidobacterium isolated from forest soil.</title>
        <authorList>
            <person name="Jiang Y.W."/>
            <person name="Wang J."/>
            <person name="Chen M.H."/>
            <person name="Lv Y.Y."/>
            <person name="Qiu L.H."/>
        </authorList>
    </citation>
    <scope>NUCLEOTIDE SEQUENCE [LARGE SCALE GENOMIC DNA]</scope>
    <source>
        <strain evidence="6 7">DHOF10</strain>
    </source>
</reference>
<keyword evidence="3 5" id="KW-0170">Cobalt</keyword>
<dbReference type="GO" id="GO:0046336">
    <property type="term" value="P:ethanolamine catabolic process"/>
    <property type="evidence" value="ECO:0007669"/>
    <property type="project" value="UniProtKB-UniRule"/>
</dbReference>
<comment type="subunit">
    <text evidence="5">The basic unit is a heterodimer which dimerizes to form tetramers. The heterotetramers trimerize; 6 large subunits form a core ring with 6 small subunits projecting outwards.</text>
</comment>
<feature type="binding site" evidence="5">
    <location>
        <position position="146"/>
    </location>
    <ligand>
        <name>adenosylcob(III)alamin</name>
        <dbReference type="ChEBI" id="CHEBI:18408"/>
    </ligand>
</feature>
<dbReference type="Proteomes" id="UP000290253">
    <property type="component" value="Unassembled WGS sequence"/>
</dbReference>
<dbReference type="EC" id="4.3.1.7" evidence="5"/>
<dbReference type="GO" id="GO:0008851">
    <property type="term" value="F:ethanolamine ammonia-lyase activity"/>
    <property type="evidence" value="ECO:0007669"/>
    <property type="project" value="UniProtKB-UniRule"/>
</dbReference>
<evidence type="ECO:0000256" key="5">
    <source>
        <dbReference type="HAMAP-Rule" id="MF_00601"/>
    </source>
</evidence>
<dbReference type="HAMAP" id="MF_00601">
    <property type="entry name" value="EutC"/>
    <property type="match status" value="1"/>
</dbReference>
<evidence type="ECO:0000256" key="4">
    <source>
        <dbReference type="ARBA" id="ARBA00024446"/>
    </source>
</evidence>
<evidence type="ECO:0000256" key="1">
    <source>
        <dbReference type="ARBA" id="ARBA00022628"/>
    </source>
</evidence>
<dbReference type="GO" id="GO:0009350">
    <property type="term" value="C:ethanolamine ammonia-lyase complex"/>
    <property type="evidence" value="ECO:0007669"/>
    <property type="project" value="UniProtKB-UniRule"/>
</dbReference>
<dbReference type="PANTHER" id="PTHR39330">
    <property type="entry name" value="ETHANOLAMINE AMMONIA-LYASE LIGHT CHAIN"/>
    <property type="match status" value="1"/>
</dbReference>
<keyword evidence="2 5" id="KW-0456">Lyase</keyword>
<feature type="binding site" evidence="5">
    <location>
        <position position="196"/>
    </location>
    <ligand>
        <name>adenosylcob(III)alamin</name>
        <dbReference type="ChEBI" id="CHEBI:18408"/>
    </ligand>
</feature>
<proteinExistence type="inferred from homology"/>
<accession>A0A4Q1S940</accession>
<evidence type="ECO:0000256" key="2">
    <source>
        <dbReference type="ARBA" id="ARBA00023239"/>
    </source>
</evidence>
<comment type="subcellular location">
    <subcellularLocation>
        <location evidence="5">Bacterial microcompartment</location>
    </subcellularLocation>
</comment>
<keyword evidence="7" id="KW-1185">Reference proteome</keyword>
<evidence type="ECO:0000313" key="6">
    <source>
        <dbReference type="EMBL" id="RXS93502.1"/>
    </source>
</evidence>
<name>A0A4Q1S940_9BACT</name>
<dbReference type="PANTHER" id="PTHR39330:SF1">
    <property type="entry name" value="ETHANOLAMINE AMMONIA-LYASE SMALL SUBUNIT"/>
    <property type="match status" value="1"/>
</dbReference>
<dbReference type="NCBIfam" id="NF003971">
    <property type="entry name" value="PRK05465.1"/>
    <property type="match status" value="1"/>
</dbReference>
<keyword evidence="4 5" id="KW-1283">Bacterial microcompartment</keyword>
<dbReference type="Gene3D" id="3.40.50.11240">
    <property type="entry name" value="Ethanolamine ammonia-lyase light chain (EutC)"/>
    <property type="match status" value="1"/>
</dbReference>
<feature type="binding site" evidence="5">
    <location>
        <position position="167"/>
    </location>
    <ligand>
        <name>adenosylcob(III)alamin</name>
        <dbReference type="ChEBI" id="CHEBI:18408"/>
    </ligand>
</feature>
<comment type="caution">
    <text evidence="6">The sequence shown here is derived from an EMBL/GenBank/DDBJ whole genome shotgun (WGS) entry which is preliminary data.</text>
</comment>
<sequence length="242" mass="26142">MRSALRTHTPARVALRSAGRSLATSEILDLNWSLAQARDALHTPLSLATLVPSCIAAKWTPLRTHSAARDRGEYLRRPDLGRRLSADSRDALTALDAKPQPLAIILADGLSPLAIERHAVPLLLALRALVPEIAAAPLVIAEQARVAIGDEIGELLHAQLALLMIGERPGLSSPDSLGAYLTWSPKTGRTDAERNCISNIRPEGLRYPEAAEKIAFYLRAARQLGRTGVDLKEDSLLPSGER</sequence>
<dbReference type="GO" id="GO:0031471">
    <property type="term" value="C:ethanolamine degradation polyhedral organelle"/>
    <property type="evidence" value="ECO:0007669"/>
    <property type="project" value="UniProtKB-UniRule"/>
</dbReference>
<dbReference type="AlphaFoldDB" id="A0A4Q1S940"/>
<evidence type="ECO:0000313" key="7">
    <source>
        <dbReference type="Proteomes" id="UP000290253"/>
    </source>
</evidence>
<comment type="function">
    <text evidence="5">Catalyzes the deamination of various vicinal amino-alcohols to oxo compounds. Allows this organism to utilize ethanolamine as the sole source of nitrogen and carbon in the presence of external vitamin B12.</text>
</comment>
<comment type="pathway">
    <text evidence="5">Amine and polyamine degradation; ethanolamine degradation.</text>
</comment>